<feature type="region of interest" description="Disordered" evidence="6">
    <location>
        <begin position="398"/>
        <end position="423"/>
    </location>
</feature>
<comment type="caution">
    <text evidence="8">The sequence shown here is derived from an EMBL/GenBank/DDBJ whole genome shotgun (WGS) entry which is preliminary data.</text>
</comment>
<dbReference type="GO" id="GO:0000329">
    <property type="term" value="C:fungal-type vacuole membrane"/>
    <property type="evidence" value="ECO:0007669"/>
    <property type="project" value="TreeGrafter"/>
</dbReference>
<feature type="compositionally biased region" description="Basic residues" evidence="6">
    <location>
        <begin position="83"/>
        <end position="99"/>
    </location>
</feature>
<dbReference type="FunFam" id="1.20.58.340:FF:000008">
    <property type="entry name" value="CorA family metal ion transporter"/>
    <property type="match status" value="1"/>
</dbReference>
<feature type="transmembrane region" description="Helical" evidence="7">
    <location>
        <begin position="856"/>
        <end position="879"/>
    </location>
</feature>
<feature type="transmembrane region" description="Helical" evidence="7">
    <location>
        <begin position="891"/>
        <end position="912"/>
    </location>
</feature>
<evidence type="ECO:0000256" key="1">
    <source>
        <dbReference type="ARBA" id="ARBA00004141"/>
    </source>
</evidence>
<evidence type="ECO:0000313" key="9">
    <source>
        <dbReference type="Proteomes" id="UP000224634"/>
    </source>
</evidence>
<comment type="subcellular location">
    <subcellularLocation>
        <location evidence="1">Membrane</location>
        <topology evidence="1">Multi-pass membrane protein</topology>
    </subcellularLocation>
</comment>
<dbReference type="GO" id="GO:0015095">
    <property type="term" value="F:magnesium ion transmembrane transporter activity"/>
    <property type="evidence" value="ECO:0007669"/>
    <property type="project" value="InterPro"/>
</dbReference>
<feature type="compositionally biased region" description="Low complexity" evidence="6">
    <location>
        <begin position="53"/>
        <end position="82"/>
    </location>
</feature>
<keyword evidence="4 7" id="KW-1133">Transmembrane helix</keyword>
<dbReference type="InterPro" id="IPR045861">
    <property type="entry name" value="CorA_cytoplasmic_dom"/>
</dbReference>
<name>A0A2B7Y2Q3_POLH7</name>
<dbReference type="Gene3D" id="3.30.460.20">
    <property type="entry name" value="CorA soluble domain-like"/>
    <property type="match status" value="1"/>
</dbReference>
<dbReference type="GO" id="GO:0010961">
    <property type="term" value="P:intracellular magnesium ion homeostasis"/>
    <property type="evidence" value="ECO:0007669"/>
    <property type="project" value="TreeGrafter"/>
</dbReference>
<evidence type="ECO:0000256" key="7">
    <source>
        <dbReference type="SAM" id="Phobius"/>
    </source>
</evidence>
<feature type="region of interest" description="Disordered" evidence="6">
    <location>
        <begin position="206"/>
        <end position="327"/>
    </location>
</feature>
<feature type="compositionally biased region" description="Low complexity" evidence="6">
    <location>
        <begin position="7"/>
        <end position="19"/>
    </location>
</feature>
<keyword evidence="3 7" id="KW-0812">Transmembrane</keyword>
<protein>
    <submittedName>
        <fullName evidence="8">Uncharacterized protein</fullName>
    </submittedName>
</protein>
<dbReference type="InterPro" id="IPR002523">
    <property type="entry name" value="MgTranspt_CorA/ZnTranspt_ZntB"/>
</dbReference>
<dbReference type="Pfam" id="PF01544">
    <property type="entry name" value="CorA"/>
    <property type="match status" value="1"/>
</dbReference>
<feature type="compositionally biased region" description="Polar residues" evidence="6">
    <location>
        <begin position="20"/>
        <end position="29"/>
    </location>
</feature>
<evidence type="ECO:0000256" key="6">
    <source>
        <dbReference type="SAM" id="MobiDB-lite"/>
    </source>
</evidence>
<dbReference type="AlphaFoldDB" id="A0A2B7Y2Q3"/>
<dbReference type="PANTHER" id="PTHR21535">
    <property type="entry name" value="MAGNESIUM AND COBALT TRANSPORT PROTEIN/MITOCHONDRIAL IMPORT INNER MEMBRANE TRANSLOCASE SUBUNIT TIM8"/>
    <property type="match status" value="1"/>
</dbReference>
<feature type="region of interest" description="Disordered" evidence="6">
    <location>
        <begin position="1"/>
        <end position="154"/>
    </location>
</feature>
<evidence type="ECO:0000256" key="2">
    <source>
        <dbReference type="ARBA" id="ARBA00009765"/>
    </source>
</evidence>
<dbReference type="Gene3D" id="1.20.58.340">
    <property type="entry name" value="Magnesium transport protein CorA, transmembrane region"/>
    <property type="match status" value="2"/>
</dbReference>
<dbReference type="STRING" id="1447883.A0A2B7Y2Q3"/>
<evidence type="ECO:0000256" key="4">
    <source>
        <dbReference type="ARBA" id="ARBA00022989"/>
    </source>
</evidence>
<dbReference type="OrthoDB" id="29879at2759"/>
<feature type="region of interest" description="Disordered" evidence="6">
    <location>
        <begin position="538"/>
        <end position="577"/>
    </location>
</feature>
<organism evidence="8 9">
    <name type="scientific">Polytolypa hystricis (strain UAMH7299)</name>
    <dbReference type="NCBI Taxonomy" id="1447883"/>
    <lineage>
        <taxon>Eukaryota</taxon>
        <taxon>Fungi</taxon>
        <taxon>Dikarya</taxon>
        <taxon>Ascomycota</taxon>
        <taxon>Pezizomycotina</taxon>
        <taxon>Eurotiomycetes</taxon>
        <taxon>Eurotiomycetidae</taxon>
        <taxon>Onygenales</taxon>
        <taxon>Onygenales incertae sedis</taxon>
        <taxon>Polytolypa</taxon>
    </lineage>
</organism>
<proteinExistence type="inferred from homology"/>
<dbReference type="InterPro" id="IPR044089">
    <property type="entry name" value="Alr1-like"/>
</dbReference>
<feature type="compositionally biased region" description="Polar residues" evidence="6">
    <location>
        <begin position="265"/>
        <end position="279"/>
    </location>
</feature>
<dbReference type="InterPro" id="IPR045863">
    <property type="entry name" value="CorA_TM1_TM2"/>
</dbReference>
<keyword evidence="9" id="KW-1185">Reference proteome</keyword>
<gene>
    <name evidence="8" type="ORF">AJ80_05654</name>
</gene>
<reference evidence="8 9" key="1">
    <citation type="submission" date="2017-10" db="EMBL/GenBank/DDBJ databases">
        <title>Comparative genomics in systemic dimorphic fungi from Ajellomycetaceae.</title>
        <authorList>
            <person name="Munoz J.F."/>
            <person name="Mcewen J.G."/>
            <person name="Clay O.K."/>
            <person name="Cuomo C.A."/>
        </authorList>
    </citation>
    <scope>NUCLEOTIDE SEQUENCE [LARGE SCALE GENOMIC DNA]</scope>
    <source>
        <strain evidence="8 9">UAMH7299</strain>
    </source>
</reference>
<dbReference type="PANTHER" id="PTHR21535:SF51">
    <property type="entry name" value="MANGANESE RESISTANCE PROTEIN MNR2"/>
    <property type="match status" value="1"/>
</dbReference>
<comment type="similarity">
    <text evidence="2">Belongs to the CorA metal ion transporter (MIT) (TC 1.A.35) family.</text>
</comment>
<dbReference type="SUPFAM" id="SSF144083">
    <property type="entry name" value="Magnesium transport protein CorA, transmembrane region"/>
    <property type="match status" value="1"/>
</dbReference>
<feature type="compositionally biased region" description="Polar residues" evidence="6">
    <location>
        <begin position="541"/>
        <end position="577"/>
    </location>
</feature>
<accession>A0A2B7Y2Q3</accession>
<dbReference type="EMBL" id="PDNA01000085">
    <property type="protein sequence ID" value="PGH15142.1"/>
    <property type="molecule type" value="Genomic_DNA"/>
</dbReference>
<dbReference type="FunFam" id="1.20.58.340:FF:000014">
    <property type="entry name" value="CorA family metal ion transporter"/>
    <property type="match status" value="1"/>
</dbReference>
<dbReference type="Proteomes" id="UP000224634">
    <property type="component" value="Unassembled WGS sequence"/>
</dbReference>
<evidence type="ECO:0000313" key="8">
    <source>
        <dbReference type="EMBL" id="PGH15142.1"/>
    </source>
</evidence>
<evidence type="ECO:0000256" key="3">
    <source>
        <dbReference type="ARBA" id="ARBA00022692"/>
    </source>
</evidence>
<evidence type="ECO:0000256" key="5">
    <source>
        <dbReference type="ARBA" id="ARBA00023136"/>
    </source>
</evidence>
<dbReference type="SUPFAM" id="SSF143865">
    <property type="entry name" value="CorA soluble domain-like"/>
    <property type="match status" value="1"/>
</dbReference>
<dbReference type="CDD" id="cd12829">
    <property type="entry name" value="Alr1p-like"/>
    <property type="match status" value="1"/>
</dbReference>
<keyword evidence="5 7" id="KW-0472">Membrane</keyword>
<sequence>MDPLLDQAASQARQPSQPSGTSSQMTSPLTGAGDSSAIQTLPTDDGARPSNLQRTTQQQQQQQQQQATATTPQSESQSLPQQPKKRKHRGGRKRRHNRRQSFAPLPDSFPPAVVAPEREPSTAGQQQRTSPGDVVDRTGTTAAEEQHHAPFYRLGRVGAGTLSDSSLDSEALLDHRNQPMMRPRRESRLARAESFRPEYAIPSFIPLADSRHRDSRPRPNRSMSSQALDGEDTDTADDRTPLIRPTSIQNSNFVRYGGFDRRQSPTRSPHRPSTGSTDGRTARRPGRRAYSPADTTRSPGREYDVNNPPSMPGSPALGPDGGVDDPLFRELDFARTRSPEARSAISLPYDTIIDVDGSGRAAADRSPSPHTPGFASLELTRRRTVALPVEEDVCFPTGGLSDLGEEDFTAQAPTEEYTGEPRRRRRRVWPDLSVLEEWSREEKEERSGGNRAKKISEPVLIGGRLRPRYSSWKREEEDSPYRFTYFNEDLQSTVHSQTISELVQPGQTFRDLFIPDPPELEPDSESDFEEEEILHSHDATGASSRMDSTATANGVNHSGSEWNHPNPSATGDSEFNNAGINQKEKRYGPRPTFWLDVLCPTETEMRVISKAFGIHALTTEDIMMQEAREKVELFRNYYFINYRTFEQDPHSEDFLQPVNMYVIVFREGLLSFHFSRTPHSANVRRRIRQLKDYLILSSDWISYAIIDDITDVFGPLIQSIEDEVDEIDDMILRLHDENEMPASSSKENGSSILDTTSSGTNMLRRVGECRRKVISLYRLLGNKADVIKGFAKRCNEQWEVAPKSEIGLYLGDIQDHIVTMTSNLSHYENLLSRAHSNYLAQINIRMNERQEQTADVLGKLTVLGTIVLPMNIICGMWGMNVKVPGQEIDNLYWFWSITAGLMMFAVVCFYVAKRVYGIV</sequence>